<dbReference type="InterPro" id="IPR052188">
    <property type="entry name" value="Ni-pincer_cofactor_biosynth"/>
</dbReference>
<protein>
    <submittedName>
        <fullName evidence="3">ATP-dependent sacrificial sulfur transferase LarE</fullName>
    </submittedName>
</protein>
<keyword evidence="3" id="KW-0808">Transferase</keyword>
<organism evidence="3">
    <name type="scientific">Dictyoglomus thermophilum</name>
    <dbReference type="NCBI Taxonomy" id="14"/>
    <lineage>
        <taxon>Bacteria</taxon>
        <taxon>Pseudomonadati</taxon>
        <taxon>Dictyoglomota</taxon>
        <taxon>Dictyoglomia</taxon>
        <taxon>Dictyoglomales</taxon>
        <taxon>Dictyoglomaceae</taxon>
        <taxon>Dictyoglomus</taxon>
    </lineage>
</organism>
<dbReference type="SUPFAM" id="SSF52402">
    <property type="entry name" value="Adenine nucleotide alpha hydrolases-like"/>
    <property type="match status" value="1"/>
</dbReference>
<dbReference type="PANTHER" id="PTHR43169:SF2">
    <property type="entry name" value="NAD_GMP SYNTHASE DOMAIN-CONTAINING PROTEIN"/>
    <property type="match status" value="1"/>
</dbReference>
<feature type="active site" description="Nucleophile and sulfur donor" evidence="1">
    <location>
        <position position="174"/>
    </location>
</feature>
<dbReference type="EMBL" id="DTDV01000022">
    <property type="protein sequence ID" value="HGK24486.1"/>
    <property type="molecule type" value="Genomic_DNA"/>
</dbReference>
<gene>
    <name evidence="3" type="primary">larE</name>
    <name evidence="3" type="ORF">ENU78_08725</name>
</gene>
<evidence type="ECO:0000313" key="3">
    <source>
        <dbReference type="EMBL" id="HGK24486.1"/>
    </source>
</evidence>
<dbReference type="InterPro" id="IPR014729">
    <property type="entry name" value="Rossmann-like_a/b/a_fold"/>
</dbReference>
<comment type="caution">
    <text evidence="3">The sequence shown here is derived from an EMBL/GenBank/DDBJ whole genome shotgun (WGS) entry which is preliminary data.</text>
</comment>
<accession>A0A7V4DZJ5</accession>
<dbReference type="InterPro" id="IPR005232">
    <property type="entry name" value="LarE"/>
</dbReference>
<dbReference type="Pfam" id="PF02540">
    <property type="entry name" value="NAD_synthase"/>
    <property type="match status" value="1"/>
</dbReference>
<name>A0A7V4DZJ5_DICTH</name>
<dbReference type="CDD" id="cd01990">
    <property type="entry name" value="LarE-like"/>
    <property type="match status" value="1"/>
</dbReference>
<dbReference type="GO" id="GO:0016783">
    <property type="term" value="F:sulfurtransferase activity"/>
    <property type="evidence" value="ECO:0007669"/>
    <property type="project" value="InterPro"/>
</dbReference>
<feature type="domain" description="NAD/GMP synthase" evidence="2">
    <location>
        <begin position="14"/>
        <end position="80"/>
    </location>
</feature>
<evidence type="ECO:0000259" key="2">
    <source>
        <dbReference type="Pfam" id="PF02540"/>
    </source>
</evidence>
<dbReference type="InterPro" id="IPR022310">
    <property type="entry name" value="NAD/GMP_synthase"/>
</dbReference>
<dbReference type="PANTHER" id="PTHR43169">
    <property type="entry name" value="EXSB FAMILY PROTEIN"/>
    <property type="match status" value="1"/>
</dbReference>
<dbReference type="NCBIfam" id="TIGR00268">
    <property type="entry name" value="ATP-dependent sacrificial sulfur transferase LarE"/>
    <property type="match status" value="1"/>
</dbReference>
<proteinExistence type="predicted"/>
<sequence length="268" mass="31316">MYEKLEKLKNFLKECQKVIVAYSGGVDSTFLLKIAKDTLGENVLAVTLVSPIFPKKEIEEAKEFAKKLKVQHIIINNDELLRKREFIENPPDRCYICKKYNFQKILEIAKEKNIKCILDGSNADDLKDYRPGRKALKELGILSPLMEVGFTKEEIRELSKKLNLPTSEKPSLACLATRIPYGERIEIERLKRIEEGEDFLSKLGFKQVRVRDYKNMTRIEIEKKDFNLILKENIRDKIIKKFKDIGYKYITLDLEGYRTGSMNEEIKK</sequence>
<dbReference type="PIRSF" id="PIRSF006661">
    <property type="entry name" value="PP-lp_UCP006661"/>
    <property type="match status" value="1"/>
</dbReference>
<dbReference type="OMA" id="DYRPGIQ"/>
<dbReference type="AlphaFoldDB" id="A0A7V4DZJ5"/>
<dbReference type="Gene3D" id="3.40.50.620">
    <property type="entry name" value="HUPs"/>
    <property type="match status" value="1"/>
</dbReference>
<reference evidence="3" key="1">
    <citation type="journal article" date="2020" name="mSystems">
        <title>Genome- and Community-Level Interaction Insights into Carbon Utilization and Element Cycling Functions of Hydrothermarchaeota in Hydrothermal Sediment.</title>
        <authorList>
            <person name="Zhou Z."/>
            <person name="Liu Y."/>
            <person name="Xu W."/>
            <person name="Pan J."/>
            <person name="Luo Z.H."/>
            <person name="Li M."/>
        </authorList>
    </citation>
    <scope>NUCLEOTIDE SEQUENCE [LARGE SCALE GENOMIC DNA]</scope>
    <source>
        <strain evidence="3">SpSt-70</strain>
    </source>
</reference>
<dbReference type="GO" id="GO:0006163">
    <property type="term" value="P:purine nucleotide metabolic process"/>
    <property type="evidence" value="ECO:0007669"/>
    <property type="project" value="UniProtKB-ARBA"/>
</dbReference>
<evidence type="ECO:0000256" key="1">
    <source>
        <dbReference type="PIRSR" id="PIRSR006661-1"/>
    </source>
</evidence>